<dbReference type="KEGG" id="palh:B1H58_17745"/>
<name>A0A1W6B9K6_9GAMM</name>
<dbReference type="EMBL" id="CP019706">
    <property type="protein sequence ID" value="ARJ43703.1"/>
    <property type="molecule type" value="Genomic_DNA"/>
</dbReference>
<dbReference type="NCBIfam" id="NF033103">
    <property type="entry name" value="bla_class_A"/>
    <property type="match status" value="1"/>
</dbReference>
<feature type="domain" description="Beta-lactamase class A catalytic" evidence="6">
    <location>
        <begin position="51"/>
        <end position="260"/>
    </location>
</feature>
<feature type="chain" id="PRO_5013366241" description="beta-lactamase" evidence="5">
    <location>
        <begin position="26"/>
        <end position="288"/>
    </location>
</feature>
<dbReference type="OrthoDB" id="9784149at2"/>
<dbReference type="Pfam" id="PF13354">
    <property type="entry name" value="Beta-lactamase2"/>
    <property type="match status" value="1"/>
</dbReference>
<accession>A0A1W6B9K6</accession>
<keyword evidence="4" id="KW-0046">Antibiotic resistance</keyword>
<dbReference type="PRINTS" id="PR00118">
    <property type="entry name" value="BLACTAMASEA"/>
</dbReference>
<dbReference type="SUPFAM" id="SSF56601">
    <property type="entry name" value="beta-lactamase/transpeptidase-like"/>
    <property type="match status" value="1"/>
</dbReference>
<dbReference type="EC" id="3.5.2.6" evidence="3"/>
<dbReference type="GO" id="GO:0046677">
    <property type="term" value="P:response to antibiotic"/>
    <property type="evidence" value="ECO:0007669"/>
    <property type="project" value="UniProtKB-KW"/>
</dbReference>
<evidence type="ECO:0000256" key="3">
    <source>
        <dbReference type="ARBA" id="ARBA00012865"/>
    </source>
</evidence>
<comment type="similarity">
    <text evidence="2">Belongs to the class-A beta-lactamase family.</text>
</comment>
<organism evidence="7 8">
    <name type="scientific">Pantoea alhagi</name>
    <dbReference type="NCBI Taxonomy" id="1891675"/>
    <lineage>
        <taxon>Bacteria</taxon>
        <taxon>Pseudomonadati</taxon>
        <taxon>Pseudomonadota</taxon>
        <taxon>Gammaproteobacteria</taxon>
        <taxon>Enterobacterales</taxon>
        <taxon>Erwiniaceae</taxon>
        <taxon>Pantoea</taxon>
    </lineage>
</organism>
<evidence type="ECO:0000313" key="7">
    <source>
        <dbReference type="EMBL" id="ARJ43703.1"/>
    </source>
</evidence>
<evidence type="ECO:0000313" key="8">
    <source>
        <dbReference type="Proteomes" id="UP000192900"/>
    </source>
</evidence>
<dbReference type="AlphaFoldDB" id="A0A1W6B9K6"/>
<dbReference type="RefSeq" id="WP_085071755.1">
    <property type="nucleotide sequence ID" value="NZ_CP019706.1"/>
</dbReference>
<dbReference type="InterPro" id="IPR000871">
    <property type="entry name" value="Beta-lactam_class-A"/>
</dbReference>
<evidence type="ECO:0000256" key="2">
    <source>
        <dbReference type="ARBA" id="ARBA00009009"/>
    </source>
</evidence>
<dbReference type="Proteomes" id="UP000192900">
    <property type="component" value="Chromosome"/>
</dbReference>
<evidence type="ECO:0000256" key="4">
    <source>
        <dbReference type="ARBA" id="ARBA00023251"/>
    </source>
</evidence>
<dbReference type="Gene3D" id="3.40.710.10">
    <property type="entry name" value="DD-peptidase/beta-lactamase superfamily"/>
    <property type="match status" value="1"/>
</dbReference>
<dbReference type="PANTHER" id="PTHR35333">
    <property type="entry name" value="BETA-LACTAMASE"/>
    <property type="match status" value="1"/>
</dbReference>
<protein>
    <recommendedName>
        <fullName evidence="3">beta-lactamase</fullName>
        <ecNumber evidence="3">3.5.2.6</ecNumber>
    </recommendedName>
</protein>
<proteinExistence type="inferred from homology"/>
<dbReference type="GO" id="GO:0030655">
    <property type="term" value="P:beta-lactam antibiotic catabolic process"/>
    <property type="evidence" value="ECO:0007669"/>
    <property type="project" value="InterPro"/>
</dbReference>
<evidence type="ECO:0000259" key="6">
    <source>
        <dbReference type="Pfam" id="PF13354"/>
    </source>
</evidence>
<gene>
    <name evidence="7" type="ORF">B1H58_17745</name>
</gene>
<sequence length="288" mass="31352">MQKNCFWRYSLLAGLFSLWSFSAMADEATLTQKLAGLEKASGGRLGVAWIDGDRRYGYRANERFPLTSTFKALAVSAILHKSVSQPGLLEKKVMINNADNVPWTPVTGNYIGKAMSIGALCAATIEYSDNLAANYLLHELGGPQGVTAWARQLGDRITRLDRYEPDLNSAVPGNQRDTSTPAAMASNLNQLALGDILPVKQRQMFNRWLKQNTTGDESIRAGVPEGWVVGDKTGAGEYGTTNDLAVLWPDKAQPKILAIYFTQPQRKAASNKAVLAAATRAVIAELHP</sequence>
<dbReference type="InterPro" id="IPR012338">
    <property type="entry name" value="Beta-lactam/transpept-like"/>
</dbReference>
<comment type="catalytic activity">
    <reaction evidence="1">
        <text>a beta-lactam + H2O = a substituted beta-amino acid</text>
        <dbReference type="Rhea" id="RHEA:20401"/>
        <dbReference type="ChEBI" id="CHEBI:15377"/>
        <dbReference type="ChEBI" id="CHEBI:35627"/>
        <dbReference type="ChEBI" id="CHEBI:140347"/>
        <dbReference type="EC" id="3.5.2.6"/>
    </reaction>
</comment>
<keyword evidence="5" id="KW-0732">Signal</keyword>
<dbReference type="GO" id="GO:0008800">
    <property type="term" value="F:beta-lactamase activity"/>
    <property type="evidence" value="ECO:0007669"/>
    <property type="project" value="UniProtKB-EC"/>
</dbReference>
<dbReference type="PANTHER" id="PTHR35333:SF3">
    <property type="entry name" value="BETA-LACTAMASE-TYPE TRANSPEPTIDASE FOLD CONTAINING PROTEIN"/>
    <property type="match status" value="1"/>
</dbReference>
<evidence type="ECO:0000256" key="5">
    <source>
        <dbReference type="SAM" id="SignalP"/>
    </source>
</evidence>
<evidence type="ECO:0000256" key="1">
    <source>
        <dbReference type="ARBA" id="ARBA00001526"/>
    </source>
</evidence>
<dbReference type="STRING" id="1891675.B1H58_17745"/>
<reference evidence="7 8" key="1">
    <citation type="submission" date="2017-02" db="EMBL/GenBank/DDBJ databases">
        <title>Complete genome sequence of the drought resistance-promoting endophyte Pantoea alhagi LTYR-11Z.</title>
        <authorList>
            <person name="Zhang L."/>
        </authorList>
    </citation>
    <scope>NUCLEOTIDE SEQUENCE [LARGE SCALE GENOMIC DNA]</scope>
    <source>
        <strain evidence="7 8">LTYR-11Z</strain>
    </source>
</reference>
<dbReference type="InterPro" id="IPR045155">
    <property type="entry name" value="Beta-lactam_cat"/>
</dbReference>
<feature type="signal peptide" evidence="5">
    <location>
        <begin position="1"/>
        <end position="25"/>
    </location>
</feature>
<keyword evidence="8" id="KW-1185">Reference proteome</keyword>